<dbReference type="GO" id="GO:0006298">
    <property type="term" value="P:mismatch repair"/>
    <property type="evidence" value="ECO:0007669"/>
    <property type="project" value="InterPro"/>
</dbReference>
<organism evidence="4 5">
    <name type="scientific">Venturia inaequalis</name>
    <name type="common">Apple scab fungus</name>
    <dbReference type="NCBI Taxonomy" id="5025"/>
    <lineage>
        <taxon>Eukaryota</taxon>
        <taxon>Fungi</taxon>
        <taxon>Dikarya</taxon>
        <taxon>Ascomycota</taxon>
        <taxon>Pezizomycotina</taxon>
        <taxon>Dothideomycetes</taxon>
        <taxon>Pleosporomycetidae</taxon>
        <taxon>Venturiales</taxon>
        <taxon>Venturiaceae</taxon>
        <taxon>Venturia</taxon>
    </lineage>
</organism>
<dbReference type="SUPFAM" id="SSF118116">
    <property type="entry name" value="DNA mismatch repair protein MutL"/>
    <property type="match status" value="1"/>
</dbReference>
<dbReference type="PANTHER" id="PTHR10073:SF47">
    <property type="entry name" value="DNA MISMATCH REPAIR PROTEIN MLH3"/>
    <property type="match status" value="1"/>
</dbReference>
<dbReference type="GO" id="GO:0016887">
    <property type="term" value="F:ATP hydrolysis activity"/>
    <property type="evidence" value="ECO:0007669"/>
    <property type="project" value="InterPro"/>
</dbReference>
<dbReference type="GO" id="GO:0032300">
    <property type="term" value="C:mismatch repair complex"/>
    <property type="evidence" value="ECO:0007669"/>
    <property type="project" value="InterPro"/>
</dbReference>
<feature type="region of interest" description="Disordered" evidence="2">
    <location>
        <begin position="574"/>
        <end position="594"/>
    </location>
</feature>
<dbReference type="SUPFAM" id="SSF55874">
    <property type="entry name" value="ATPase domain of HSP90 chaperone/DNA topoisomerase II/histidine kinase"/>
    <property type="match status" value="1"/>
</dbReference>
<dbReference type="Gene3D" id="3.30.1540.20">
    <property type="entry name" value="MutL, C-terminal domain, dimerisation subdomain"/>
    <property type="match status" value="1"/>
</dbReference>
<dbReference type="Pfam" id="PF13589">
    <property type="entry name" value="HATPase_c_3"/>
    <property type="match status" value="1"/>
</dbReference>
<dbReference type="Gene3D" id="3.30.565.10">
    <property type="entry name" value="Histidine kinase-like ATPase, C-terminal domain"/>
    <property type="match status" value="1"/>
</dbReference>
<dbReference type="GO" id="GO:0005524">
    <property type="term" value="F:ATP binding"/>
    <property type="evidence" value="ECO:0007669"/>
    <property type="project" value="InterPro"/>
</dbReference>
<sequence>MTSPRPRQSEVQVQGSASAIVALPTDVAAQIQSSATITSLTSAILGLVQNSLDAQATHIAIDVDFKRGGCVVEDDGVGILPTEFGESGGLGKLHRKTTASWTSSIQYRDADMEQIPQTPASHSLDSRKHGTKVSVRHLFGNMPVRVKQRYLASEDQSEQHRLWEFLKLSIVSLLVASGSVVALKLRDASTSKSMTLSAPRERNAPEMGPGPGPPEKLRTALSILQQAGLASPGSIGSWIPASASSRSIVIKGGICLDPAPSKSTQFLSLGLIPLPRSSHNELYDYINRLFSRSRFGMIEEEPLTETERLRRQQDRRFKQDGLTNKHLLAEKSVDRWPMFVLCISFRENGSQHGHQTLNSDTKLASVISVLGALIDGWLASNHFCSQKPKVKERDSVCKTDDQSIAVSEVSPKKKTQSAKKGQPTTHCEQFPASRQRLKSPARPYTGVSSMNELSRIKSANPSLLEKGLTYTSGSKRPRTAPDLVTRVEKRTSNVLAKRAESGMDRLAYISDPSRNDLQSSQAIIKNTSPWASEAADAERSDVMQDEGMDWTDPITKQTYRINSRTGAIIAPESRKGASNYGQPSMPDRKSQNVFTPSLRLPPRAESINEPAETGWLDGILKNWQNPVFRCTEKGIQQASLCPPAGGDETGTIKTGKFEFNTTAQIDQAFKEVSHLNASRITKEALRNAKVISQVDEKFILVVLDSSNSAITTANAQRTMLVMIDQHAADERIKVEQLLQELSKPPSNSGIPYISSLGHSSRICTSLLAKPVSFRISAREIEYFRNYAARFAEWGILYDLTHTSKDSKEEREGDMVVRCLPSVIVERCKLDAKLLINLLRSELWKLVESSSSSHNKPTRSSTVEGGEHDWLKAIGSFPQGLLDLVNSRACRSAIMFNDALSRRDCEELVRALAKCRFPFLCAHGRPSMVPLLDLGDIVEGSGFGNGAFGTTVAEKGGFVGAFGRWRERGGA</sequence>
<comment type="caution">
    <text evidence="4">The sequence shown here is derived from an EMBL/GenBank/DDBJ whole genome shotgun (WGS) entry which is preliminary data.</text>
</comment>
<dbReference type="InterPro" id="IPR042120">
    <property type="entry name" value="MutL_C_dimsub"/>
</dbReference>
<dbReference type="InterPro" id="IPR036890">
    <property type="entry name" value="HATPase_C_sf"/>
</dbReference>
<dbReference type="EMBL" id="WNWS01000084">
    <property type="protein sequence ID" value="KAE9981805.1"/>
    <property type="molecule type" value="Genomic_DNA"/>
</dbReference>
<protein>
    <recommendedName>
        <fullName evidence="3">MutL C-terminal dimerisation domain-containing protein</fullName>
    </recommendedName>
</protein>
<reference evidence="4 5" key="1">
    <citation type="submission" date="2018-12" db="EMBL/GenBank/DDBJ databases">
        <title>Venturia inaequalis Genome Resource.</title>
        <authorList>
            <person name="Lichtner F.J."/>
        </authorList>
    </citation>
    <scope>NUCLEOTIDE SEQUENCE [LARGE SCALE GENOMIC DNA]</scope>
    <source>
        <strain evidence="4 5">120213</strain>
    </source>
</reference>
<evidence type="ECO:0000313" key="4">
    <source>
        <dbReference type="EMBL" id="KAE9981805.1"/>
    </source>
</evidence>
<dbReference type="InterPro" id="IPR037198">
    <property type="entry name" value="MutL_C_sf"/>
</dbReference>
<evidence type="ECO:0000256" key="1">
    <source>
        <dbReference type="ARBA" id="ARBA00006082"/>
    </source>
</evidence>
<gene>
    <name evidence="4" type="ORF">EG328_011398</name>
</gene>
<feature type="region of interest" description="Disordered" evidence="2">
    <location>
        <begin position="192"/>
        <end position="213"/>
    </location>
</feature>
<feature type="region of interest" description="Disordered" evidence="2">
    <location>
        <begin position="408"/>
        <end position="447"/>
    </location>
</feature>
<feature type="compositionally biased region" description="Polar residues" evidence="2">
    <location>
        <begin position="418"/>
        <end position="427"/>
    </location>
</feature>
<dbReference type="InterPro" id="IPR038973">
    <property type="entry name" value="MutL/Mlh/Pms-like"/>
</dbReference>
<dbReference type="GO" id="GO:0140664">
    <property type="term" value="F:ATP-dependent DNA damage sensor activity"/>
    <property type="evidence" value="ECO:0007669"/>
    <property type="project" value="InterPro"/>
</dbReference>
<dbReference type="AlphaFoldDB" id="A0A8H3Z148"/>
<evidence type="ECO:0000259" key="3">
    <source>
        <dbReference type="SMART" id="SM00853"/>
    </source>
</evidence>
<comment type="similarity">
    <text evidence="1">Belongs to the DNA mismatch repair MutL/HexB family.</text>
</comment>
<dbReference type="InterPro" id="IPR014790">
    <property type="entry name" value="MutL_C"/>
</dbReference>
<accession>A0A8H3Z148</accession>
<dbReference type="SMART" id="SM00853">
    <property type="entry name" value="MutL_C"/>
    <property type="match status" value="1"/>
</dbReference>
<dbReference type="PANTHER" id="PTHR10073">
    <property type="entry name" value="DNA MISMATCH REPAIR PROTEIN MLH, PMS, MUTL"/>
    <property type="match status" value="1"/>
</dbReference>
<evidence type="ECO:0000313" key="5">
    <source>
        <dbReference type="Proteomes" id="UP000447873"/>
    </source>
</evidence>
<proteinExistence type="inferred from homology"/>
<evidence type="ECO:0000256" key="2">
    <source>
        <dbReference type="SAM" id="MobiDB-lite"/>
    </source>
</evidence>
<feature type="domain" description="MutL C-terminal dimerisation" evidence="3">
    <location>
        <begin position="690"/>
        <end position="899"/>
    </location>
</feature>
<dbReference type="Proteomes" id="UP000447873">
    <property type="component" value="Unassembled WGS sequence"/>
</dbReference>
<name>A0A8H3Z148_VENIN</name>